<accession>A0A644ZGI2</accession>
<gene>
    <name evidence="1" type="ORF">SDC9_84412</name>
</gene>
<reference evidence="1" key="1">
    <citation type="submission" date="2019-08" db="EMBL/GenBank/DDBJ databases">
        <authorList>
            <person name="Kucharzyk K."/>
            <person name="Murdoch R.W."/>
            <person name="Higgins S."/>
            <person name="Loffler F."/>
        </authorList>
    </citation>
    <scope>NUCLEOTIDE SEQUENCE</scope>
</reference>
<dbReference type="EMBL" id="VSSQ01008067">
    <property type="protein sequence ID" value="MPM37793.1"/>
    <property type="molecule type" value="Genomic_DNA"/>
</dbReference>
<proteinExistence type="predicted"/>
<name>A0A644ZGI2_9ZZZZ</name>
<protein>
    <submittedName>
        <fullName evidence="1">Uncharacterized protein</fullName>
    </submittedName>
</protein>
<dbReference type="AlphaFoldDB" id="A0A644ZGI2"/>
<organism evidence="1">
    <name type="scientific">bioreactor metagenome</name>
    <dbReference type="NCBI Taxonomy" id="1076179"/>
    <lineage>
        <taxon>unclassified sequences</taxon>
        <taxon>metagenomes</taxon>
        <taxon>ecological metagenomes</taxon>
    </lineage>
</organism>
<evidence type="ECO:0000313" key="1">
    <source>
        <dbReference type="EMBL" id="MPM37793.1"/>
    </source>
</evidence>
<comment type="caution">
    <text evidence="1">The sequence shown here is derived from an EMBL/GenBank/DDBJ whole genome shotgun (WGS) entry which is preliminary data.</text>
</comment>
<sequence length="42" mass="4787">MPGFAAMRTEWWNMLQYVFTGEKTVAKALADYDKNANAVFAK</sequence>